<reference evidence="3" key="1">
    <citation type="submission" date="2024-02" db="UniProtKB">
        <authorList>
            <consortium name="WormBaseParasite"/>
        </authorList>
    </citation>
    <scope>IDENTIFICATION</scope>
</reference>
<feature type="domain" description="MCM OB" evidence="1">
    <location>
        <begin position="26"/>
        <end position="132"/>
    </location>
</feature>
<dbReference type="InterPro" id="IPR012340">
    <property type="entry name" value="NA-bd_OB-fold"/>
</dbReference>
<dbReference type="GO" id="GO:0042555">
    <property type="term" value="C:MCM complex"/>
    <property type="evidence" value="ECO:0007669"/>
    <property type="project" value="TreeGrafter"/>
</dbReference>
<keyword evidence="2" id="KW-1185">Reference proteome</keyword>
<sequence>MPGLEEAANIVADGVTLGLEEYPTTIRRVESTQVSQIIKISGIIVASSQVRAKATKLTLQYQIRILWLRFASPMWSSSNWPNATLSDWSLCDKCICVDYQTLKLQKNSQDISHGEMPRHLPLYVDRYLTDKGPPNWHPKAEFCLCYCGFLEDEEKSFHAFSQMIGWEEGFRDPKL</sequence>
<dbReference type="WBParaSite" id="MBELARI_LOCUS1291">
    <property type="protein sequence ID" value="MBELARI_LOCUS1291"/>
    <property type="gene ID" value="MBELARI_LOCUS1291"/>
</dbReference>
<dbReference type="GO" id="GO:0043138">
    <property type="term" value="F:3'-5' DNA helicase activity"/>
    <property type="evidence" value="ECO:0007669"/>
    <property type="project" value="TreeGrafter"/>
</dbReference>
<dbReference type="GO" id="GO:0000727">
    <property type="term" value="P:double-strand break repair via break-induced replication"/>
    <property type="evidence" value="ECO:0007669"/>
    <property type="project" value="TreeGrafter"/>
</dbReference>
<dbReference type="InterPro" id="IPR031327">
    <property type="entry name" value="MCM"/>
</dbReference>
<dbReference type="GO" id="GO:0005634">
    <property type="term" value="C:nucleus"/>
    <property type="evidence" value="ECO:0007669"/>
    <property type="project" value="TreeGrafter"/>
</dbReference>
<dbReference type="GO" id="GO:0017116">
    <property type="term" value="F:single-stranded DNA helicase activity"/>
    <property type="evidence" value="ECO:0007669"/>
    <property type="project" value="TreeGrafter"/>
</dbReference>
<protein>
    <recommendedName>
        <fullName evidence="1">MCM OB domain-containing protein</fullName>
    </recommendedName>
</protein>
<dbReference type="GO" id="GO:0006270">
    <property type="term" value="P:DNA replication initiation"/>
    <property type="evidence" value="ECO:0007669"/>
    <property type="project" value="TreeGrafter"/>
</dbReference>
<dbReference type="AlphaFoldDB" id="A0AAF3EFZ8"/>
<dbReference type="PANTHER" id="PTHR11630">
    <property type="entry name" value="DNA REPLICATION LICENSING FACTOR MCM FAMILY MEMBER"/>
    <property type="match status" value="1"/>
</dbReference>
<accession>A0AAF3EFZ8</accession>
<organism evidence="2 3">
    <name type="scientific">Mesorhabditis belari</name>
    <dbReference type="NCBI Taxonomy" id="2138241"/>
    <lineage>
        <taxon>Eukaryota</taxon>
        <taxon>Metazoa</taxon>
        <taxon>Ecdysozoa</taxon>
        <taxon>Nematoda</taxon>
        <taxon>Chromadorea</taxon>
        <taxon>Rhabditida</taxon>
        <taxon>Rhabditina</taxon>
        <taxon>Rhabditomorpha</taxon>
        <taxon>Rhabditoidea</taxon>
        <taxon>Rhabditidae</taxon>
        <taxon>Mesorhabditinae</taxon>
        <taxon>Mesorhabditis</taxon>
    </lineage>
</organism>
<dbReference type="InterPro" id="IPR033762">
    <property type="entry name" value="MCM_OB"/>
</dbReference>
<dbReference type="Proteomes" id="UP000887575">
    <property type="component" value="Unassembled WGS sequence"/>
</dbReference>
<evidence type="ECO:0000313" key="2">
    <source>
        <dbReference type="Proteomes" id="UP000887575"/>
    </source>
</evidence>
<dbReference type="Pfam" id="PF17207">
    <property type="entry name" value="MCM_OB"/>
    <property type="match status" value="1"/>
</dbReference>
<dbReference type="GO" id="GO:0003697">
    <property type="term" value="F:single-stranded DNA binding"/>
    <property type="evidence" value="ECO:0007669"/>
    <property type="project" value="TreeGrafter"/>
</dbReference>
<dbReference type="Gene3D" id="2.40.50.140">
    <property type="entry name" value="Nucleic acid-binding proteins"/>
    <property type="match status" value="1"/>
</dbReference>
<dbReference type="GO" id="GO:0005524">
    <property type="term" value="F:ATP binding"/>
    <property type="evidence" value="ECO:0007669"/>
    <property type="project" value="InterPro"/>
</dbReference>
<dbReference type="SUPFAM" id="SSF50249">
    <property type="entry name" value="Nucleic acid-binding proteins"/>
    <property type="match status" value="1"/>
</dbReference>
<name>A0AAF3EFZ8_9BILA</name>
<proteinExistence type="predicted"/>
<dbReference type="PANTHER" id="PTHR11630:SF42">
    <property type="entry name" value="DNA REPLICATION LICENSING FACTOR MCM5"/>
    <property type="match status" value="1"/>
</dbReference>
<evidence type="ECO:0000259" key="1">
    <source>
        <dbReference type="Pfam" id="PF17207"/>
    </source>
</evidence>
<evidence type="ECO:0000313" key="3">
    <source>
        <dbReference type="WBParaSite" id="MBELARI_LOCUS1291"/>
    </source>
</evidence>